<reference evidence="1 2" key="1">
    <citation type="submission" date="2020-08" db="EMBL/GenBank/DDBJ databases">
        <title>Genome sequence of Thermomonas brevis KACC 16975T.</title>
        <authorList>
            <person name="Hyun D.-W."/>
            <person name="Bae J.-W."/>
        </authorList>
    </citation>
    <scope>NUCLEOTIDE SEQUENCE [LARGE SCALE GENOMIC DNA]</scope>
    <source>
        <strain evidence="1 2">KACC 16975</strain>
    </source>
</reference>
<accession>A0A7G9QQ56</accession>
<evidence type="ECO:0000313" key="2">
    <source>
        <dbReference type="Proteomes" id="UP000515977"/>
    </source>
</evidence>
<name>A0A7G9QQ56_9GAMM</name>
<dbReference type="AlphaFoldDB" id="A0A7G9QQ56"/>
<keyword evidence="2" id="KW-1185">Reference proteome</keyword>
<dbReference type="RefSeq" id="WP_187569249.1">
    <property type="nucleotide sequence ID" value="NZ_CP060711.1"/>
</dbReference>
<sequence>MLDRARSPRTVFDESGTYTISEAGLYEVTSRSVQKYHEVVFATRDLRTAHEMVEECCRTDLDRTHPLLEQSLWISAVISYSKPFKPNNARQLFNAKEFVRSNADGEMLNRHHYLITLRDKMIAHDDALGEGKQVTIGLPYREPRNYLEIGIDPTSPRIVSLGSNIAREVEPHFRLMLKIFDDYRNQLREDTLRNLVDSKFREVTVIGRAKEAALDVSQEGVIRRWPRIEKT</sequence>
<protein>
    <submittedName>
        <fullName evidence="1">Uncharacterized protein</fullName>
    </submittedName>
</protein>
<evidence type="ECO:0000313" key="1">
    <source>
        <dbReference type="EMBL" id="QNN45481.1"/>
    </source>
</evidence>
<proteinExistence type="predicted"/>
<dbReference type="Proteomes" id="UP000515977">
    <property type="component" value="Chromosome"/>
</dbReference>
<organism evidence="1 2">
    <name type="scientific">Thermomonas brevis</name>
    <dbReference type="NCBI Taxonomy" id="215691"/>
    <lineage>
        <taxon>Bacteria</taxon>
        <taxon>Pseudomonadati</taxon>
        <taxon>Pseudomonadota</taxon>
        <taxon>Gammaproteobacteria</taxon>
        <taxon>Lysobacterales</taxon>
        <taxon>Lysobacteraceae</taxon>
        <taxon>Thermomonas</taxon>
    </lineage>
</organism>
<dbReference type="KEGG" id="tbv:H9L17_09595"/>
<gene>
    <name evidence="1" type="ORF">H9L17_09595</name>
</gene>
<dbReference type="EMBL" id="CP060711">
    <property type="protein sequence ID" value="QNN45481.1"/>
    <property type="molecule type" value="Genomic_DNA"/>
</dbReference>